<proteinExistence type="predicted"/>
<evidence type="ECO:0000313" key="1">
    <source>
        <dbReference type="EMBL" id="CAD9761758.1"/>
    </source>
</evidence>
<organism evidence="1">
    <name type="scientific">Lotharella oceanica</name>
    <dbReference type="NCBI Taxonomy" id="641309"/>
    <lineage>
        <taxon>Eukaryota</taxon>
        <taxon>Sar</taxon>
        <taxon>Rhizaria</taxon>
        <taxon>Cercozoa</taxon>
        <taxon>Chlorarachniophyceae</taxon>
        <taxon>Lotharella</taxon>
    </lineage>
</organism>
<accession>A0A7S2TNR4</accession>
<reference evidence="1" key="1">
    <citation type="submission" date="2021-01" db="EMBL/GenBank/DDBJ databases">
        <authorList>
            <person name="Corre E."/>
            <person name="Pelletier E."/>
            <person name="Niang G."/>
            <person name="Scheremetjew M."/>
            <person name="Finn R."/>
            <person name="Kale V."/>
            <person name="Holt S."/>
            <person name="Cochrane G."/>
            <person name="Meng A."/>
            <person name="Brown T."/>
            <person name="Cohen L."/>
        </authorList>
    </citation>
    <scope>NUCLEOTIDE SEQUENCE</scope>
    <source>
        <strain evidence="1">CCMP622</strain>
    </source>
</reference>
<protein>
    <submittedName>
        <fullName evidence="1">Uncharacterized protein</fullName>
    </submittedName>
</protein>
<sequence>MADMKKQERPEQGYSARMYEHFLYAALAKASKSVKSATGKDHSRQRLEALTRVVEEIVDLEWLVQTDVVKLCTAYYAHHRETKEQSKPFKFAVDPEIVRVAMGKLDEYLEESEESSATGNWSAASPIIAA</sequence>
<gene>
    <name evidence="1" type="ORF">LSP00402_LOCUS8830</name>
</gene>
<name>A0A7S2TNR4_9EUKA</name>
<dbReference type="AlphaFoldDB" id="A0A7S2TNR4"/>
<dbReference type="EMBL" id="HBHP01014103">
    <property type="protein sequence ID" value="CAD9761758.1"/>
    <property type="molecule type" value="Transcribed_RNA"/>
</dbReference>